<feature type="transmembrane region" description="Helical" evidence="1">
    <location>
        <begin position="6"/>
        <end position="25"/>
    </location>
</feature>
<keyword evidence="3" id="KW-1185">Reference proteome</keyword>
<name>A0A4Y7R4X8_9FIRM</name>
<keyword evidence="1" id="KW-1133">Transmembrane helix</keyword>
<dbReference type="RefSeq" id="WP_190259628.1">
    <property type="nucleotide sequence ID" value="NZ_QFGA01000006.1"/>
</dbReference>
<dbReference type="EMBL" id="QFGA01000006">
    <property type="protein sequence ID" value="TEB04055.1"/>
    <property type="molecule type" value="Genomic_DNA"/>
</dbReference>
<dbReference type="AlphaFoldDB" id="A0A4Y7R4X8"/>
<reference evidence="2 3" key="1">
    <citation type="journal article" date="2018" name="Environ. Microbiol.">
        <title>Novel energy conservation strategies and behaviour of Pelotomaculum schinkii driving syntrophic propionate catabolism.</title>
        <authorList>
            <person name="Hidalgo-Ahumada C.A.P."/>
            <person name="Nobu M.K."/>
            <person name="Narihiro T."/>
            <person name="Tamaki H."/>
            <person name="Liu W.T."/>
            <person name="Kamagata Y."/>
            <person name="Stams A.J.M."/>
            <person name="Imachi H."/>
            <person name="Sousa D.Z."/>
        </authorList>
    </citation>
    <scope>NUCLEOTIDE SEQUENCE [LARGE SCALE GENOMIC DNA]</scope>
    <source>
        <strain evidence="2 3">HH</strain>
    </source>
</reference>
<sequence>MEQLALLIAPMVVTYYTYTYGRWAMQKGCRRGGVGVFVLAVLVLGLAIYAIFLRPGY</sequence>
<proteinExistence type="predicted"/>
<dbReference type="Proteomes" id="UP000298324">
    <property type="component" value="Unassembled WGS sequence"/>
</dbReference>
<evidence type="ECO:0000313" key="2">
    <source>
        <dbReference type="EMBL" id="TEB04055.1"/>
    </source>
</evidence>
<comment type="caution">
    <text evidence="2">The sequence shown here is derived from an EMBL/GenBank/DDBJ whole genome shotgun (WGS) entry which is preliminary data.</text>
</comment>
<organism evidence="2 3">
    <name type="scientific">Pelotomaculum schinkii</name>
    <dbReference type="NCBI Taxonomy" id="78350"/>
    <lineage>
        <taxon>Bacteria</taxon>
        <taxon>Bacillati</taxon>
        <taxon>Bacillota</taxon>
        <taxon>Clostridia</taxon>
        <taxon>Eubacteriales</taxon>
        <taxon>Desulfotomaculaceae</taxon>
        <taxon>Pelotomaculum</taxon>
    </lineage>
</organism>
<evidence type="ECO:0000256" key="1">
    <source>
        <dbReference type="SAM" id="Phobius"/>
    </source>
</evidence>
<keyword evidence="1" id="KW-0472">Membrane</keyword>
<gene>
    <name evidence="2" type="ORF">Psch_04234</name>
</gene>
<feature type="transmembrane region" description="Helical" evidence="1">
    <location>
        <begin position="32"/>
        <end position="52"/>
    </location>
</feature>
<evidence type="ECO:0000313" key="3">
    <source>
        <dbReference type="Proteomes" id="UP000298324"/>
    </source>
</evidence>
<accession>A0A4Y7R4X8</accession>
<protein>
    <submittedName>
        <fullName evidence="2">Uncharacterized protein</fullName>
    </submittedName>
</protein>
<keyword evidence="1" id="KW-0812">Transmembrane</keyword>